<organism evidence="1">
    <name type="scientific">Brassica napus</name>
    <name type="common">Rape</name>
    <dbReference type="NCBI Taxonomy" id="3708"/>
    <lineage>
        <taxon>Eukaryota</taxon>
        <taxon>Viridiplantae</taxon>
        <taxon>Streptophyta</taxon>
        <taxon>Embryophyta</taxon>
        <taxon>Tracheophyta</taxon>
        <taxon>Spermatophyta</taxon>
        <taxon>Magnoliopsida</taxon>
        <taxon>eudicotyledons</taxon>
        <taxon>Gunneridae</taxon>
        <taxon>Pentapetalae</taxon>
        <taxon>rosids</taxon>
        <taxon>malvids</taxon>
        <taxon>Brassicales</taxon>
        <taxon>Brassicaceae</taxon>
        <taxon>Brassiceae</taxon>
        <taxon>Brassica</taxon>
    </lineage>
</organism>
<dbReference type="Proteomes" id="UP001295469">
    <property type="component" value="Chromosome C04"/>
</dbReference>
<gene>
    <name evidence="1" type="ORF">DARMORV10_C04P36730.1</name>
</gene>
<accession>A0A816JNI9</accession>
<dbReference type="Gene3D" id="3.90.470.10">
    <property type="entry name" value="Ribosomal protein L22/L17"/>
    <property type="match status" value="1"/>
</dbReference>
<dbReference type="SUPFAM" id="SSF54843">
    <property type="entry name" value="Ribosomal protein L22"/>
    <property type="match status" value="1"/>
</dbReference>
<name>A0A816JNI9_BRANA</name>
<dbReference type="PANTHER" id="PTHR11593:SF47">
    <property type="entry name" value="LARGE RIBOSOMAL SUBUNIT PROTEIN UL22Y"/>
    <property type="match status" value="1"/>
</dbReference>
<dbReference type="EMBL" id="HG994368">
    <property type="protein sequence ID" value="CAF1851440.1"/>
    <property type="molecule type" value="Genomic_DNA"/>
</dbReference>
<sequence>MDQIEVTNLNRQFLFSRLNLLYFLFDQRPIIASAAESFVNRIHEHSLNNARCQEAIRKLPLLKAKRYLEDVIAHKQAITFTRFCRGVGRNALANNMHSNGQERWPAKSAQFVLDSLKNAEINAEVIAYVVVFDVLEPPLTECNFWHSFLFRQRQTQVRPSSDLGVGGVNCFTSFTKYEGYRVLCTEKAELIETGSGCATYPALMGSLPACSDLTSVGVVRYRVELSISDGTESAVFFVFYAKISWLTNVRAAEISELRSVQKQQVMNSIMAESLHSNNSFQELVTHSRRLAQSK</sequence>
<dbReference type="InterPro" id="IPR005721">
    <property type="entry name" value="Ribosomal_uL22_euk/arc"/>
</dbReference>
<dbReference type="GO" id="GO:0015934">
    <property type="term" value="C:large ribosomal subunit"/>
    <property type="evidence" value="ECO:0007669"/>
    <property type="project" value="InterPro"/>
</dbReference>
<proteinExistence type="predicted"/>
<dbReference type="GO" id="GO:0003735">
    <property type="term" value="F:structural constituent of ribosome"/>
    <property type="evidence" value="ECO:0007669"/>
    <property type="project" value="InterPro"/>
</dbReference>
<dbReference type="AlphaFoldDB" id="A0A816JNI9"/>
<protein>
    <submittedName>
        <fullName evidence="1">(rape) hypothetical protein</fullName>
    </submittedName>
</protein>
<dbReference type="Gene3D" id="2.40.50.140">
    <property type="entry name" value="Nucleic acid-binding proteins"/>
    <property type="match status" value="1"/>
</dbReference>
<dbReference type="GO" id="GO:0006412">
    <property type="term" value="P:translation"/>
    <property type="evidence" value="ECO:0007669"/>
    <property type="project" value="InterPro"/>
</dbReference>
<evidence type="ECO:0000313" key="1">
    <source>
        <dbReference type="EMBL" id="CAF1851440.1"/>
    </source>
</evidence>
<dbReference type="InterPro" id="IPR012340">
    <property type="entry name" value="NA-bd_OB-fold"/>
</dbReference>
<reference evidence="1" key="1">
    <citation type="submission" date="2021-01" db="EMBL/GenBank/DDBJ databases">
        <authorList>
            <consortium name="Genoscope - CEA"/>
            <person name="William W."/>
        </authorList>
    </citation>
    <scope>NUCLEOTIDE SEQUENCE</scope>
</reference>
<dbReference type="PANTHER" id="PTHR11593">
    <property type="entry name" value="60S RIBOSOMAL PROTEIN L17"/>
    <property type="match status" value="1"/>
</dbReference>
<dbReference type="InterPro" id="IPR036394">
    <property type="entry name" value="Ribosomal_uL22_sf"/>
</dbReference>